<reference evidence="1 2" key="1">
    <citation type="submission" date="2015-04" db="EMBL/GenBank/DDBJ databases">
        <authorList>
            <person name="Syromyatnikov M.Y."/>
            <person name="Popov V.N."/>
        </authorList>
    </citation>
    <scope>NUCLEOTIDE SEQUENCE [LARGE SCALE GENOMIC DNA]</scope>
</reference>
<protein>
    <submittedName>
        <fullName evidence="1">CLUMA_CG001580, isoform A</fullName>
    </submittedName>
</protein>
<keyword evidence="2" id="KW-1185">Reference proteome</keyword>
<accession>A0A1J1HIS1</accession>
<sequence>MTRRILFCCSFPVDFISFLPPARDYTKRLKRWKQAITAKQNKKYVKLLQPEIFPFPLVDVYNKAF</sequence>
<name>A0A1J1HIS1_9DIPT</name>
<evidence type="ECO:0000313" key="1">
    <source>
        <dbReference type="EMBL" id="CRK87811.1"/>
    </source>
</evidence>
<dbReference type="Proteomes" id="UP000183832">
    <property type="component" value="Unassembled WGS sequence"/>
</dbReference>
<evidence type="ECO:0000313" key="2">
    <source>
        <dbReference type="Proteomes" id="UP000183832"/>
    </source>
</evidence>
<dbReference type="EMBL" id="CVRI01000005">
    <property type="protein sequence ID" value="CRK87811.1"/>
    <property type="molecule type" value="Genomic_DNA"/>
</dbReference>
<dbReference type="AlphaFoldDB" id="A0A1J1HIS1"/>
<gene>
    <name evidence="1" type="ORF">CLUMA_CG001580</name>
</gene>
<proteinExistence type="predicted"/>
<organism evidence="1 2">
    <name type="scientific">Clunio marinus</name>
    <dbReference type="NCBI Taxonomy" id="568069"/>
    <lineage>
        <taxon>Eukaryota</taxon>
        <taxon>Metazoa</taxon>
        <taxon>Ecdysozoa</taxon>
        <taxon>Arthropoda</taxon>
        <taxon>Hexapoda</taxon>
        <taxon>Insecta</taxon>
        <taxon>Pterygota</taxon>
        <taxon>Neoptera</taxon>
        <taxon>Endopterygota</taxon>
        <taxon>Diptera</taxon>
        <taxon>Nematocera</taxon>
        <taxon>Chironomoidea</taxon>
        <taxon>Chironomidae</taxon>
        <taxon>Clunio</taxon>
    </lineage>
</organism>